<feature type="domain" description="HTH marR-type" evidence="4">
    <location>
        <begin position="39"/>
        <end position="91"/>
    </location>
</feature>
<dbReference type="Proteomes" id="UP001597417">
    <property type="component" value="Unassembled WGS sequence"/>
</dbReference>
<sequence length="166" mass="18638">MSSRPQSQRDPAEDDAVLHFVEKFALILADAGMPRMPARVSAALLVAHDGGMTAGDLARTLQISPAAVSGAVRYLIQVGMAKRGRRPGERRDHYFIDDDTWYSAITQREQLFQALCDTLDEGVAAVGRDSVRGHRVSELRDFFRFLAKEMPLLVERWQEQRRSPAQ</sequence>
<keyword evidence="2" id="KW-0238">DNA-binding</keyword>
<proteinExistence type="predicted"/>
<dbReference type="EMBL" id="JBHUKR010000007">
    <property type="protein sequence ID" value="MFD2418320.1"/>
    <property type="molecule type" value="Genomic_DNA"/>
</dbReference>
<organism evidence="5 6">
    <name type="scientific">Amycolatopsis pigmentata</name>
    <dbReference type="NCBI Taxonomy" id="450801"/>
    <lineage>
        <taxon>Bacteria</taxon>
        <taxon>Bacillati</taxon>
        <taxon>Actinomycetota</taxon>
        <taxon>Actinomycetes</taxon>
        <taxon>Pseudonocardiales</taxon>
        <taxon>Pseudonocardiaceae</taxon>
        <taxon>Amycolatopsis</taxon>
    </lineage>
</organism>
<evidence type="ECO:0000256" key="2">
    <source>
        <dbReference type="ARBA" id="ARBA00023125"/>
    </source>
</evidence>
<evidence type="ECO:0000313" key="6">
    <source>
        <dbReference type="Proteomes" id="UP001597417"/>
    </source>
</evidence>
<dbReference type="PANTHER" id="PTHR38465:SF2">
    <property type="entry name" value="HTH-TYPE TRANSCRIPTIONAL REGULATOR MMPR5"/>
    <property type="match status" value="1"/>
</dbReference>
<keyword evidence="1" id="KW-0805">Transcription regulation</keyword>
<comment type="caution">
    <text evidence="5">The sequence shown here is derived from an EMBL/GenBank/DDBJ whole genome shotgun (WGS) entry which is preliminary data.</text>
</comment>
<dbReference type="RefSeq" id="WP_378266266.1">
    <property type="nucleotide sequence ID" value="NZ_JBHUKR010000007.1"/>
</dbReference>
<evidence type="ECO:0000256" key="3">
    <source>
        <dbReference type="ARBA" id="ARBA00023163"/>
    </source>
</evidence>
<gene>
    <name evidence="5" type="ORF">ACFSXZ_18510</name>
</gene>
<dbReference type="PANTHER" id="PTHR38465">
    <property type="entry name" value="HTH-TYPE TRANSCRIPTIONAL REGULATOR MJ1563-RELATED"/>
    <property type="match status" value="1"/>
</dbReference>
<dbReference type="Gene3D" id="1.10.287.160">
    <property type="entry name" value="HR1 repeat"/>
    <property type="match status" value="1"/>
</dbReference>
<dbReference type="InterPro" id="IPR036390">
    <property type="entry name" value="WH_DNA-bd_sf"/>
</dbReference>
<name>A0ABW5FTF8_9PSEU</name>
<reference evidence="6" key="1">
    <citation type="journal article" date="2019" name="Int. J. Syst. Evol. Microbiol.">
        <title>The Global Catalogue of Microorganisms (GCM) 10K type strain sequencing project: providing services to taxonomists for standard genome sequencing and annotation.</title>
        <authorList>
            <consortium name="The Broad Institute Genomics Platform"/>
            <consortium name="The Broad Institute Genome Sequencing Center for Infectious Disease"/>
            <person name="Wu L."/>
            <person name="Ma J."/>
        </authorList>
    </citation>
    <scope>NUCLEOTIDE SEQUENCE [LARGE SCALE GENOMIC DNA]</scope>
    <source>
        <strain evidence="6">CGMCC 4.7645</strain>
    </source>
</reference>
<evidence type="ECO:0000259" key="4">
    <source>
        <dbReference type="Pfam" id="PF12802"/>
    </source>
</evidence>
<dbReference type="Pfam" id="PF12802">
    <property type="entry name" value="MarR_2"/>
    <property type="match status" value="1"/>
</dbReference>
<dbReference type="InterPro" id="IPR052362">
    <property type="entry name" value="HTH-GbsR_regulator"/>
</dbReference>
<evidence type="ECO:0000313" key="5">
    <source>
        <dbReference type="EMBL" id="MFD2418320.1"/>
    </source>
</evidence>
<protein>
    <submittedName>
        <fullName evidence="5">GbsR/MarR family transcriptional regulator</fullName>
    </submittedName>
</protein>
<dbReference type="Gene3D" id="1.10.10.10">
    <property type="entry name" value="Winged helix-like DNA-binding domain superfamily/Winged helix DNA-binding domain"/>
    <property type="match status" value="1"/>
</dbReference>
<dbReference type="InterPro" id="IPR036388">
    <property type="entry name" value="WH-like_DNA-bd_sf"/>
</dbReference>
<keyword evidence="3" id="KW-0804">Transcription</keyword>
<accession>A0ABW5FTF8</accession>
<evidence type="ECO:0000256" key="1">
    <source>
        <dbReference type="ARBA" id="ARBA00023015"/>
    </source>
</evidence>
<dbReference type="SUPFAM" id="SSF46785">
    <property type="entry name" value="Winged helix' DNA-binding domain"/>
    <property type="match status" value="1"/>
</dbReference>
<dbReference type="InterPro" id="IPR000835">
    <property type="entry name" value="HTH_MarR-typ"/>
</dbReference>
<keyword evidence="6" id="KW-1185">Reference proteome</keyword>